<evidence type="ECO:0000313" key="2">
    <source>
        <dbReference type="Proteomes" id="UP000316726"/>
    </source>
</evidence>
<keyword evidence="2" id="KW-1185">Reference proteome</keyword>
<accession>A0A5B8MBB2</accession>
<organism evidence="1 2">
    <name type="scientific">Chloropicon primus</name>
    <dbReference type="NCBI Taxonomy" id="1764295"/>
    <lineage>
        <taxon>Eukaryota</taxon>
        <taxon>Viridiplantae</taxon>
        <taxon>Chlorophyta</taxon>
        <taxon>Chloropicophyceae</taxon>
        <taxon>Chloropicales</taxon>
        <taxon>Chloropicaceae</taxon>
        <taxon>Chloropicon</taxon>
    </lineage>
</organism>
<evidence type="ECO:0000313" key="1">
    <source>
        <dbReference type="EMBL" id="QDZ17657.1"/>
    </source>
</evidence>
<dbReference type="Proteomes" id="UP000316726">
    <property type="component" value="Chromosome 1"/>
</dbReference>
<sequence length="104" mass="11944">MTTGGGGFPLLFVRGTCSDLERPFLVSSAEACREAQVSRFFTGPSEVVVEGRRGERRSLEESRGVYQKYDQHAPHEHMQKMRACCVYKRCVQKMKKRREREKSG</sequence>
<dbReference type="EMBL" id="CP031034">
    <property type="protein sequence ID" value="QDZ17657.1"/>
    <property type="molecule type" value="Genomic_DNA"/>
</dbReference>
<reference evidence="1 2" key="1">
    <citation type="submission" date="2018-07" db="EMBL/GenBank/DDBJ databases">
        <title>The complete nuclear genome of the prasinophyte Chloropicon primus (CCMP1205).</title>
        <authorList>
            <person name="Pombert J.-F."/>
            <person name="Otis C."/>
            <person name="Turmel M."/>
            <person name="Lemieux C."/>
        </authorList>
    </citation>
    <scope>NUCLEOTIDE SEQUENCE [LARGE SCALE GENOMIC DNA]</scope>
    <source>
        <strain evidence="1 2">CCMP1205</strain>
    </source>
</reference>
<gene>
    <name evidence="1" type="ORF">A3770_01p01750</name>
</gene>
<proteinExistence type="predicted"/>
<dbReference type="AlphaFoldDB" id="A0A5B8MBB2"/>
<name>A0A5B8MBB2_9CHLO</name>
<protein>
    <submittedName>
        <fullName evidence="1">Uncharacterized protein</fullName>
    </submittedName>
</protein>